<accession>A0A495W891</accession>
<dbReference type="InterPro" id="IPR011990">
    <property type="entry name" value="TPR-like_helical_dom_sf"/>
</dbReference>
<organism evidence="1 2">
    <name type="scientific">Saccharothrix australiensis</name>
    <dbReference type="NCBI Taxonomy" id="2072"/>
    <lineage>
        <taxon>Bacteria</taxon>
        <taxon>Bacillati</taxon>
        <taxon>Actinomycetota</taxon>
        <taxon>Actinomycetes</taxon>
        <taxon>Pseudonocardiales</taxon>
        <taxon>Pseudonocardiaceae</taxon>
        <taxon>Saccharothrix</taxon>
    </lineage>
</organism>
<reference evidence="1 2" key="1">
    <citation type="submission" date="2018-10" db="EMBL/GenBank/DDBJ databases">
        <title>Sequencing the genomes of 1000 actinobacteria strains.</title>
        <authorList>
            <person name="Klenk H.-P."/>
        </authorList>
    </citation>
    <scope>NUCLEOTIDE SEQUENCE [LARGE SCALE GENOMIC DNA]</scope>
    <source>
        <strain evidence="1 2">DSM 43800</strain>
    </source>
</reference>
<gene>
    <name evidence="1" type="ORF">C8E97_6028</name>
</gene>
<dbReference type="RefSeq" id="WP_121008915.1">
    <property type="nucleotide sequence ID" value="NZ_RBXO01000001.1"/>
</dbReference>
<protein>
    <submittedName>
        <fullName evidence="1">Transcriptional regulator</fullName>
    </submittedName>
</protein>
<name>A0A495W891_9PSEU</name>
<dbReference type="OrthoDB" id="3213425at2"/>
<dbReference type="AlphaFoldDB" id="A0A495W891"/>
<dbReference type="Proteomes" id="UP000282084">
    <property type="component" value="Unassembled WGS sequence"/>
</dbReference>
<dbReference type="EMBL" id="RBXO01000001">
    <property type="protein sequence ID" value="RKT57310.1"/>
    <property type="molecule type" value="Genomic_DNA"/>
</dbReference>
<comment type="caution">
    <text evidence="1">The sequence shown here is derived from an EMBL/GenBank/DDBJ whole genome shotgun (WGS) entry which is preliminary data.</text>
</comment>
<sequence length="456" mass="48337">MGARPPAVRKANERLRAVMEEAGCSNTGLARRVNVCGAEHGLDLRYDKTSVARWLRGQQPRGRAPGIIAQALGRKLGRVVTVEEIGMAPQPGATPTVGLRFEPVLAGALPQARALWHSDANRTGSPAGERLSTSVLVQPSRDWLVTGADPAVAGRGSTAVGTADIAAIRATTAAFADLDHRFGSTRIRPVVIHYLDSVVSRLLVSTYGEATGRQLFGVAARLTELAGYMAIDTGQPGLAQRYYIQALRLTQAADDRGMGGYVLASGMSRVALMLGSPHEAVQLARVAREGCRGRGSPGVRAACHVAEARGHAVLGDASACELAAGRAFEALDDGDPADEPDWCAHVDRAHLAEELARCATDLDRSTTALRCAREALQGCVPGRWRRRALRLLLLASAQLRVGDVDQGHLTATQAVPLLRGLCSAQCAGELEDFCGRLEALGRREEACELLSGSERS</sequence>
<dbReference type="SUPFAM" id="SSF48452">
    <property type="entry name" value="TPR-like"/>
    <property type="match status" value="1"/>
</dbReference>
<evidence type="ECO:0000313" key="1">
    <source>
        <dbReference type="EMBL" id="RKT57310.1"/>
    </source>
</evidence>
<keyword evidence="2" id="KW-1185">Reference proteome</keyword>
<evidence type="ECO:0000313" key="2">
    <source>
        <dbReference type="Proteomes" id="UP000282084"/>
    </source>
</evidence>
<proteinExistence type="predicted"/>